<proteinExistence type="predicted"/>
<dbReference type="AlphaFoldDB" id="A0AAP0F0F0"/>
<accession>A0AAP0F0F0</accession>
<evidence type="ECO:0000313" key="2">
    <source>
        <dbReference type="Proteomes" id="UP001417504"/>
    </source>
</evidence>
<evidence type="ECO:0000313" key="1">
    <source>
        <dbReference type="EMBL" id="KAK9103060.1"/>
    </source>
</evidence>
<gene>
    <name evidence="1" type="ORF">Sjap_020314</name>
</gene>
<protein>
    <submittedName>
        <fullName evidence="1">Uncharacterized protein</fullName>
    </submittedName>
</protein>
<sequence>MVENSQCSKLIARCVQDVSDNDVKRKPFLTMSTSLTQIRDICITEDTLEVTAKITRKWYSRHLKTDALMSMDIILLDENIYPSSEIKEIASFIKGEPLTKEVQLIRKENEIFDVKAETMTVEEVKRQRSTAKIRYRGYVQNLWKSLLSSHFSVLEKFPVVPFIS</sequence>
<keyword evidence="2" id="KW-1185">Reference proteome</keyword>
<dbReference type="EMBL" id="JBBNAE010000008">
    <property type="protein sequence ID" value="KAK9103060.1"/>
    <property type="molecule type" value="Genomic_DNA"/>
</dbReference>
<dbReference type="Proteomes" id="UP001417504">
    <property type="component" value="Unassembled WGS sequence"/>
</dbReference>
<reference evidence="1 2" key="1">
    <citation type="submission" date="2024-01" db="EMBL/GenBank/DDBJ databases">
        <title>Genome assemblies of Stephania.</title>
        <authorList>
            <person name="Yang L."/>
        </authorList>
    </citation>
    <scope>NUCLEOTIDE SEQUENCE [LARGE SCALE GENOMIC DNA]</scope>
    <source>
        <strain evidence="1">QJT</strain>
        <tissue evidence="1">Leaf</tissue>
    </source>
</reference>
<name>A0AAP0F0F0_9MAGN</name>
<organism evidence="1 2">
    <name type="scientific">Stephania japonica</name>
    <dbReference type="NCBI Taxonomy" id="461633"/>
    <lineage>
        <taxon>Eukaryota</taxon>
        <taxon>Viridiplantae</taxon>
        <taxon>Streptophyta</taxon>
        <taxon>Embryophyta</taxon>
        <taxon>Tracheophyta</taxon>
        <taxon>Spermatophyta</taxon>
        <taxon>Magnoliopsida</taxon>
        <taxon>Ranunculales</taxon>
        <taxon>Menispermaceae</taxon>
        <taxon>Menispermoideae</taxon>
        <taxon>Cissampelideae</taxon>
        <taxon>Stephania</taxon>
    </lineage>
</organism>
<comment type="caution">
    <text evidence="1">The sequence shown here is derived from an EMBL/GenBank/DDBJ whole genome shotgun (WGS) entry which is preliminary data.</text>
</comment>